<sequence length="63" mass="6634">MTDSELDAVYTHLCKTMTHLGEANGPLFLARFALLAIERIGDAQTCVGLIDAASENVSAAAPK</sequence>
<dbReference type="EMBL" id="CP046910">
    <property type="protein sequence ID" value="QGZ56781.1"/>
    <property type="molecule type" value="Genomic_DNA"/>
</dbReference>
<dbReference type="AlphaFoldDB" id="A0A7Z2J9V9"/>
<evidence type="ECO:0000313" key="2">
    <source>
        <dbReference type="Proteomes" id="UP000434209"/>
    </source>
</evidence>
<reference evidence="1 2" key="1">
    <citation type="submission" date="2019-12" db="EMBL/GenBank/DDBJ databases">
        <title>Paraburkholderia acidiphila 7Q-K02 sp. nov and Paraburkholderia acidisoli DHF22 sp. nov., two strains isolated from forest soil.</title>
        <authorList>
            <person name="Gao Z."/>
            <person name="Qiu L."/>
        </authorList>
    </citation>
    <scope>NUCLEOTIDE SEQUENCE [LARGE SCALE GENOMIC DNA]</scope>
    <source>
        <strain evidence="1 2">7Q-K02</strain>
    </source>
</reference>
<dbReference type="RefSeq" id="WP_158759735.1">
    <property type="nucleotide sequence ID" value="NZ_CP046910.1"/>
</dbReference>
<dbReference type="Proteomes" id="UP000434209">
    <property type="component" value="Chromosome 2"/>
</dbReference>
<gene>
    <name evidence="1" type="ORF">FAZ97_17620</name>
</gene>
<dbReference type="KEGG" id="pacp:FAZ97_17620"/>
<keyword evidence="2" id="KW-1185">Reference proteome</keyword>
<protein>
    <recommendedName>
        <fullName evidence="3">DUF2783 domain-containing protein</fullName>
    </recommendedName>
</protein>
<proteinExistence type="predicted"/>
<accession>A0A7Z2J9V9</accession>
<dbReference type="OrthoDB" id="8705843at2"/>
<evidence type="ECO:0008006" key="3">
    <source>
        <dbReference type="Google" id="ProtNLM"/>
    </source>
</evidence>
<organism evidence="1 2">
    <name type="scientific">Paraburkholderia acidiphila</name>
    <dbReference type="NCBI Taxonomy" id="2571747"/>
    <lineage>
        <taxon>Bacteria</taxon>
        <taxon>Pseudomonadati</taxon>
        <taxon>Pseudomonadota</taxon>
        <taxon>Betaproteobacteria</taxon>
        <taxon>Burkholderiales</taxon>
        <taxon>Burkholderiaceae</taxon>
        <taxon>Paraburkholderia</taxon>
    </lineage>
</organism>
<evidence type="ECO:0000313" key="1">
    <source>
        <dbReference type="EMBL" id="QGZ56781.1"/>
    </source>
</evidence>
<name>A0A7Z2J9V9_9BURK</name>